<reference evidence="1 2" key="1">
    <citation type="submission" date="2018-07" db="EMBL/GenBank/DDBJ databases">
        <title>Genomic Encyclopedia of Type Strains, Phase III (KMG-III): the genomes of soil and plant-associated and newly described type strains.</title>
        <authorList>
            <person name="Whitman W."/>
        </authorList>
    </citation>
    <scope>NUCLEOTIDE SEQUENCE [LARGE SCALE GENOMIC DNA]</scope>
    <source>
        <strain evidence="1 2">CECT 8575</strain>
    </source>
</reference>
<dbReference type="PANTHER" id="PTHR40053:SF1">
    <property type="entry name" value="SPORULATION-CONTROL PROTEIN SPO0M"/>
    <property type="match status" value="1"/>
</dbReference>
<accession>A0A368VF35</accession>
<sequence length="320" mass="34292">MFKKMLQAVGVGGPSVDTVLSEEPSRPGGHLIGEVRIGGASGEADIQKIVLSLIAEVETDDEEKQGLEFQQVVAAEDFRLEAEEHRTIPFTIPVPWEAPITAVHGRPLRGMRLGVSTQVAVAKAVDTSDMDPVRVEPLASQQPVIDALLAMGAHVKSADLEHGHIHGVHQEFPFYQEIEFFPPPQFAGQVGEIELTFISRPDSVDVVLEADKRGDLFTPGGDAFGRIHRGHEEALATDWEAEITQWLQAVAEHSGGHMVHGHHEHRQHGSSPGMGGMLAAGAGGLATGAVGGMVLGEMLDEGVDEEEIAEDVAEEMEDEG</sequence>
<dbReference type="Proteomes" id="UP000253495">
    <property type="component" value="Unassembled WGS sequence"/>
</dbReference>
<dbReference type="PANTHER" id="PTHR40053">
    <property type="entry name" value="SPORULATION-CONTROL PROTEIN SPO0M"/>
    <property type="match status" value="1"/>
</dbReference>
<dbReference type="RefSeq" id="WP_338072630.1">
    <property type="nucleotide sequence ID" value="NZ_QPJC01000014.1"/>
</dbReference>
<proteinExistence type="predicted"/>
<dbReference type="InterPro" id="IPR009776">
    <property type="entry name" value="Spore_0_M"/>
</dbReference>
<dbReference type="AlphaFoldDB" id="A0A368VF35"/>
<organism evidence="1 2">
    <name type="scientific">Halopolyspora algeriensis</name>
    <dbReference type="NCBI Taxonomy" id="1500506"/>
    <lineage>
        <taxon>Bacteria</taxon>
        <taxon>Bacillati</taxon>
        <taxon>Actinomycetota</taxon>
        <taxon>Actinomycetes</taxon>
        <taxon>Actinomycetes incertae sedis</taxon>
        <taxon>Halopolyspora</taxon>
    </lineage>
</organism>
<gene>
    <name evidence="1" type="ORF">DFQ14_1146</name>
</gene>
<evidence type="ECO:0000313" key="2">
    <source>
        <dbReference type="Proteomes" id="UP000253495"/>
    </source>
</evidence>
<dbReference type="Pfam" id="PF07070">
    <property type="entry name" value="Spo0M"/>
    <property type="match status" value="1"/>
</dbReference>
<evidence type="ECO:0000313" key="1">
    <source>
        <dbReference type="EMBL" id="RCW39746.1"/>
    </source>
</evidence>
<name>A0A368VF35_9ACTN</name>
<keyword evidence="2" id="KW-1185">Reference proteome</keyword>
<comment type="caution">
    <text evidence="1">The sequence shown here is derived from an EMBL/GenBank/DDBJ whole genome shotgun (WGS) entry which is preliminary data.</text>
</comment>
<protein>
    <submittedName>
        <fullName evidence="1">Sporulation-control protein</fullName>
    </submittedName>
</protein>
<dbReference type="EMBL" id="QPJC01000014">
    <property type="protein sequence ID" value="RCW39746.1"/>
    <property type="molecule type" value="Genomic_DNA"/>
</dbReference>